<protein>
    <recommendedName>
        <fullName evidence="3">MmcQ/YjbR family DNA-binding protein</fullName>
    </recommendedName>
</protein>
<evidence type="ECO:0008006" key="3">
    <source>
        <dbReference type="Google" id="ProtNLM"/>
    </source>
</evidence>
<reference evidence="1 2" key="1">
    <citation type="journal article" date="2014" name="Int. J. Syst. Evol. Microbiol.">
        <title>Complete genome sequence of Corynebacterium casei LMG S-19264T (=DSM 44701T), isolated from a smear-ripened cheese.</title>
        <authorList>
            <consortium name="US DOE Joint Genome Institute (JGI-PGF)"/>
            <person name="Walter F."/>
            <person name="Albersmeier A."/>
            <person name="Kalinowski J."/>
            <person name="Ruckert C."/>
        </authorList>
    </citation>
    <scope>NUCLEOTIDE SEQUENCE [LARGE SCALE GENOMIC DNA]</scope>
    <source>
        <strain evidence="1 2">KCTC 23968</strain>
    </source>
</reference>
<gene>
    <name evidence="1" type="ORF">GCM10011309_07760</name>
</gene>
<dbReference type="EMBL" id="BMYV01000001">
    <property type="protein sequence ID" value="GGX60367.1"/>
    <property type="molecule type" value="Genomic_DNA"/>
</dbReference>
<proteinExistence type="predicted"/>
<dbReference type="SUPFAM" id="SSF142906">
    <property type="entry name" value="YjbR-like"/>
    <property type="match status" value="1"/>
</dbReference>
<dbReference type="InterPro" id="IPR038056">
    <property type="entry name" value="YjbR-like_sf"/>
</dbReference>
<dbReference type="Pfam" id="PF04237">
    <property type="entry name" value="YjbR"/>
    <property type="match status" value="1"/>
</dbReference>
<sequence length="123" mass="13857">MQLLYVVSMDTKLTKIALAFPGTYMTEQWGGAHVFKVGTQTHFKMFAILRPGANRLTVKAPNAEIRAMLFEVGVAEAHSHMPRGNWMVLLLDKLDIDDVSERMRASYDLVLRGLPKRVQATLL</sequence>
<dbReference type="Proteomes" id="UP000600865">
    <property type="component" value="Unassembled WGS sequence"/>
</dbReference>
<dbReference type="Gene3D" id="3.90.1150.30">
    <property type="match status" value="1"/>
</dbReference>
<name>A0A918KEA7_9PROT</name>
<evidence type="ECO:0000313" key="1">
    <source>
        <dbReference type="EMBL" id="GGX60367.1"/>
    </source>
</evidence>
<keyword evidence="2" id="KW-1185">Reference proteome</keyword>
<evidence type="ECO:0000313" key="2">
    <source>
        <dbReference type="Proteomes" id="UP000600865"/>
    </source>
</evidence>
<dbReference type="InterPro" id="IPR058532">
    <property type="entry name" value="YjbR/MT2646/Rv2570-like"/>
</dbReference>
<dbReference type="AlphaFoldDB" id="A0A918KEA7"/>
<accession>A0A918KEA7</accession>
<comment type="caution">
    <text evidence="1">The sequence shown here is derived from an EMBL/GenBank/DDBJ whole genome shotgun (WGS) entry which is preliminary data.</text>
</comment>
<organism evidence="1 2">
    <name type="scientific">Litorimonas cladophorae</name>
    <dbReference type="NCBI Taxonomy" id="1220491"/>
    <lineage>
        <taxon>Bacteria</taxon>
        <taxon>Pseudomonadati</taxon>
        <taxon>Pseudomonadota</taxon>
        <taxon>Alphaproteobacteria</taxon>
        <taxon>Maricaulales</taxon>
        <taxon>Robiginitomaculaceae</taxon>
    </lineage>
</organism>